<dbReference type="InterPro" id="IPR015421">
    <property type="entry name" value="PyrdxlP-dep_Trfase_major"/>
</dbReference>
<dbReference type="InterPro" id="IPR000192">
    <property type="entry name" value="Aminotrans_V_dom"/>
</dbReference>
<dbReference type="PROSITE" id="PS00595">
    <property type="entry name" value="AA_TRANSFER_CLASS_5"/>
    <property type="match status" value="1"/>
</dbReference>
<dbReference type="SUPFAM" id="SSF53383">
    <property type="entry name" value="PLP-dependent transferases"/>
    <property type="match status" value="1"/>
</dbReference>
<comment type="similarity">
    <text evidence="4">Belongs to the class-V pyridoxal-phosphate-dependent aminotransferase family.</text>
</comment>
<dbReference type="InterPro" id="IPR015424">
    <property type="entry name" value="PyrdxlP-dep_Trfase"/>
</dbReference>
<evidence type="ECO:0000256" key="5">
    <source>
        <dbReference type="RuleBase" id="RU004504"/>
    </source>
</evidence>
<evidence type="ECO:0000256" key="4">
    <source>
        <dbReference type="RuleBase" id="RU004075"/>
    </source>
</evidence>
<dbReference type="Gene3D" id="3.40.640.10">
    <property type="entry name" value="Type I PLP-dependent aspartate aminotransferase-like (Major domain)"/>
    <property type="match status" value="1"/>
</dbReference>
<protein>
    <submittedName>
        <fullName evidence="7">Putative cysteine desulfurase</fullName>
        <ecNumber evidence="7">2.8.1.7</ecNumber>
    </submittedName>
</protein>
<name>A0A1C3HJ48_SERMA</name>
<comment type="cofactor">
    <cofactor evidence="1 5">
        <name>pyridoxal 5'-phosphate</name>
        <dbReference type="ChEBI" id="CHEBI:597326"/>
    </cofactor>
</comment>
<feature type="domain" description="Aminotransferase class V" evidence="6">
    <location>
        <begin position="20"/>
        <end position="386"/>
    </location>
</feature>
<dbReference type="InterPro" id="IPR020578">
    <property type="entry name" value="Aminotrans_V_PyrdxlP_BS"/>
</dbReference>
<dbReference type="Gene3D" id="3.90.1150.10">
    <property type="entry name" value="Aspartate Aminotransferase, domain 1"/>
    <property type="match status" value="1"/>
</dbReference>
<organism evidence="7">
    <name type="scientific">Serratia marcescens</name>
    <dbReference type="NCBI Taxonomy" id="615"/>
    <lineage>
        <taxon>Bacteria</taxon>
        <taxon>Pseudomonadati</taxon>
        <taxon>Pseudomonadota</taxon>
        <taxon>Gammaproteobacteria</taxon>
        <taxon>Enterobacterales</taxon>
        <taxon>Yersiniaceae</taxon>
        <taxon>Serratia</taxon>
    </lineage>
</organism>
<gene>
    <name evidence="7" type="primary">csd_3</name>
    <name evidence="7" type="ORF">PWN146_03766</name>
</gene>
<evidence type="ECO:0000256" key="3">
    <source>
        <dbReference type="ARBA" id="ARBA00022898"/>
    </source>
</evidence>
<evidence type="ECO:0000256" key="1">
    <source>
        <dbReference type="ARBA" id="ARBA00001933"/>
    </source>
</evidence>
<keyword evidence="2 7" id="KW-0808">Transferase</keyword>
<evidence type="ECO:0000313" key="7">
    <source>
        <dbReference type="EMBL" id="SAY45045.1"/>
    </source>
</evidence>
<dbReference type="PANTHER" id="PTHR43586">
    <property type="entry name" value="CYSTEINE DESULFURASE"/>
    <property type="match status" value="1"/>
</dbReference>
<dbReference type="EMBL" id="LT575490">
    <property type="protein sequence ID" value="SAY45045.1"/>
    <property type="molecule type" value="Genomic_DNA"/>
</dbReference>
<dbReference type="AlphaFoldDB" id="A0A1C3HJ48"/>
<accession>A0A1C3HJ48</accession>
<reference evidence="7" key="1">
    <citation type="submission" date="2016-05" db="EMBL/GenBank/DDBJ databases">
        <authorList>
            <person name="Cock P.J.A."/>
            <person name="Cock P.J.A."/>
        </authorList>
    </citation>
    <scope>NUCLEOTIDE SEQUENCE</scope>
    <source>
        <strain evidence="7">PWN146_assembly</strain>
    </source>
</reference>
<proteinExistence type="inferred from homology"/>
<dbReference type="InterPro" id="IPR015422">
    <property type="entry name" value="PyrdxlP-dep_Trfase_small"/>
</dbReference>
<dbReference type="PANTHER" id="PTHR43586:SF24">
    <property type="entry name" value="BLR4730 PROTEIN"/>
    <property type="match status" value="1"/>
</dbReference>
<evidence type="ECO:0000256" key="2">
    <source>
        <dbReference type="ARBA" id="ARBA00022679"/>
    </source>
</evidence>
<dbReference type="Pfam" id="PF00266">
    <property type="entry name" value="Aminotran_5"/>
    <property type="match status" value="1"/>
</dbReference>
<keyword evidence="3" id="KW-0663">Pyridoxal phosphate</keyword>
<dbReference type="EC" id="2.8.1.7" evidence="7"/>
<evidence type="ECO:0000259" key="6">
    <source>
        <dbReference type="Pfam" id="PF00266"/>
    </source>
</evidence>
<sequence length="394" mass="43811">MTLSLAQLRADTPGTEHVIHFNNAGASLMPVPVIQAVHEHYLKEITLGGYEAAESERQWLGDIYGYLAKMIQAKPADIALVENATRAWDIAFYSLPLRPGDIILTSTTEYAGNYIPYLQRQKRDGIQINILEADEEGAVCLKQLQHALGNPRVRLISLPILGTHGGPIQPVEKMGALARDAGVWFFLDACQGIGHLQLDVQKIGCHVLTASGRKYLRAPRGTGFLWMDSTLSSNIEPVWLDHHAARLIDEQSYHISEGARRFECWEANIADRLGLGAAAKYALSLGQDKVTQRIFKLAKQLRLGLKCIPHVQLQDKGDNLSGIVTFTVKNKTAESVKEYLSAQPRRINVSCSRFSSTFIDMRNRGLESVVRASVHAYNSEDEIDILLNALENFR</sequence>
<dbReference type="GO" id="GO:0031071">
    <property type="term" value="F:cysteine desulfurase activity"/>
    <property type="evidence" value="ECO:0007669"/>
    <property type="project" value="UniProtKB-EC"/>
</dbReference>